<gene>
    <name evidence="5" type="primary">LOC104212429</name>
</gene>
<evidence type="ECO:0000313" key="5">
    <source>
        <dbReference type="RefSeq" id="XP_009759981.1"/>
    </source>
</evidence>
<reference evidence="4" key="1">
    <citation type="journal article" date="2013" name="Genome Biol.">
        <title>Reference genomes and transcriptomes of Nicotiana sylvestris and Nicotiana tomentosiformis.</title>
        <authorList>
            <person name="Sierro N."/>
            <person name="Battey J.N."/>
            <person name="Ouadi S."/>
            <person name="Bovet L."/>
            <person name="Goepfert S."/>
            <person name="Bakaher N."/>
            <person name="Peitsch M.C."/>
            <person name="Ivanov N.V."/>
        </authorList>
    </citation>
    <scope>NUCLEOTIDE SEQUENCE [LARGE SCALE GENOMIC DNA]</scope>
</reference>
<accession>A0A1U7V4U0</accession>
<dbReference type="eggNOG" id="KOG0504">
    <property type="taxonomic scope" value="Eukaryota"/>
</dbReference>
<feature type="region of interest" description="Disordered" evidence="1">
    <location>
        <begin position="291"/>
        <end position="322"/>
    </location>
</feature>
<evidence type="ECO:0000259" key="3">
    <source>
        <dbReference type="Pfam" id="PF13962"/>
    </source>
</evidence>
<dbReference type="PANTHER" id="PTHR24177">
    <property type="entry name" value="CASKIN"/>
    <property type="match status" value="1"/>
</dbReference>
<keyword evidence="2" id="KW-0812">Transmembrane</keyword>
<keyword evidence="4" id="KW-1185">Reference proteome</keyword>
<dbReference type="SUPFAM" id="SSF48403">
    <property type="entry name" value="Ankyrin repeat"/>
    <property type="match status" value="1"/>
</dbReference>
<feature type="domain" description="PGG" evidence="3">
    <location>
        <begin position="157"/>
        <end position="264"/>
    </location>
</feature>
<evidence type="ECO:0000256" key="1">
    <source>
        <dbReference type="SAM" id="MobiDB-lite"/>
    </source>
</evidence>
<dbReference type="GO" id="GO:0016020">
    <property type="term" value="C:membrane"/>
    <property type="evidence" value="ECO:0007669"/>
    <property type="project" value="TreeGrafter"/>
</dbReference>
<dbReference type="RefSeq" id="XP_009759981.1">
    <property type="nucleotide sequence ID" value="XM_009761679.1"/>
</dbReference>
<feature type="transmembrane region" description="Helical" evidence="2">
    <location>
        <begin position="330"/>
        <end position="351"/>
    </location>
</feature>
<dbReference type="OrthoDB" id="1923662at2759"/>
<feature type="transmembrane region" description="Helical" evidence="2">
    <location>
        <begin position="158"/>
        <end position="179"/>
    </location>
</feature>
<dbReference type="InterPro" id="IPR036770">
    <property type="entry name" value="Ankyrin_rpt-contain_sf"/>
</dbReference>
<reference evidence="5" key="2">
    <citation type="submission" date="2025-08" db="UniProtKB">
        <authorList>
            <consortium name="RefSeq"/>
        </authorList>
    </citation>
    <scope>IDENTIFICATION</scope>
    <source>
        <tissue evidence="5">Leaf</tissue>
    </source>
</reference>
<evidence type="ECO:0000313" key="4">
    <source>
        <dbReference type="Proteomes" id="UP000189701"/>
    </source>
</evidence>
<dbReference type="InterPro" id="IPR002110">
    <property type="entry name" value="Ankyrin_rpt"/>
</dbReference>
<name>A0A1U7V4U0_NICSY</name>
<dbReference type="AlphaFoldDB" id="A0A1U7V4U0"/>
<evidence type="ECO:0000256" key="2">
    <source>
        <dbReference type="SAM" id="Phobius"/>
    </source>
</evidence>
<feature type="transmembrane region" description="Helical" evidence="2">
    <location>
        <begin position="243"/>
        <end position="265"/>
    </location>
</feature>
<dbReference type="Proteomes" id="UP000189701">
    <property type="component" value="Unplaced"/>
</dbReference>
<dbReference type="STRING" id="4096.A0A1U7V4U0"/>
<feature type="transmembrane region" description="Helical" evidence="2">
    <location>
        <begin position="199"/>
        <end position="223"/>
    </location>
</feature>
<protein>
    <submittedName>
        <fullName evidence="5">Uncharacterized protein LOC104212429</fullName>
    </submittedName>
</protein>
<dbReference type="Pfam" id="PF13962">
    <property type="entry name" value="PGG"/>
    <property type="match status" value="1"/>
</dbReference>
<dbReference type="PANTHER" id="PTHR24177:SF343">
    <property type="entry name" value="PROTEIN ACCELERATED CELL DEATH 6-LIKE"/>
    <property type="match status" value="1"/>
</dbReference>
<keyword evidence="2" id="KW-0472">Membrane</keyword>
<dbReference type="InterPro" id="IPR026961">
    <property type="entry name" value="PGG_dom"/>
</dbReference>
<keyword evidence="2" id="KW-1133">Transmembrane helix</keyword>
<sequence length="370" mass="41220">MIINPLIQATKLGITELVTAILKARPQVSDSLDENGRNILHIAVERKHLRIYEYLKKKLGHDKDRMLAEVDKYGNNILHLASSLGIPSTHSSVVPVEEFNTDIAREMCWDIYWLKHTRMDCHPHLRYVRNRDGKTADELFEENHLRLRKAAQRESIEMINSIIVVATLLCTVNYAALFTLPGGFDQNSGVAVLDKDNTFYKFIVVVYSAIFFSFISLAALLSLQRSAFYAEEFYISLPLKASIASICLMLAAVFTITASALALVLENKRVNVLGKIVNKAVQALVSQLPAAPPTPTPNNNTLEKPRSGLVNSGSGGTPSESHEGETVNSFILLSLLPAGYTLINIFVLIGMSYRIFENLYHDILDLLFSL</sequence>
<dbReference type="Gene3D" id="1.25.40.20">
    <property type="entry name" value="Ankyrin repeat-containing domain"/>
    <property type="match status" value="1"/>
</dbReference>
<organism evidence="4 5">
    <name type="scientific">Nicotiana sylvestris</name>
    <name type="common">Wood tobacco</name>
    <name type="synonym">South American tobacco</name>
    <dbReference type="NCBI Taxonomy" id="4096"/>
    <lineage>
        <taxon>Eukaryota</taxon>
        <taxon>Viridiplantae</taxon>
        <taxon>Streptophyta</taxon>
        <taxon>Embryophyta</taxon>
        <taxon>Tracheophyta</taxon>
        <taxon>Spermatophyta</taxon>
        <taxon>Magnoliopsida</taxon>
        <taxon>eudicotyledons</taxon>
        <taxon>Gunneridae</taxon>
        <taxon>Pentapetalae</taxon>
        <taxon>asterids</taxon>
        <taxon>lamiids</taxon>
        <taxon>Solanales</taxon>
        <taxon>Solanaceae</taxon>
        <taxon>Nicotianoideae</taxon>
        <taxon>Nicotianeae</taxon>
        <taxon>Nicotiana</taxon>
    </lineage>
</organism>
<dbReference type="Pfam" id="PF12796">
    <property type="entry name" value="Ank_2"/>
    <property type="match status" value="1"/>
</dbReference>
<proteinExistence type="predicted"/>